<dbReference type="InterPro" id="IPR012784">
    <property type="entry name" value="DksA_RNA_pol-bd"/>
</dbReference>
<dbReference type="PANTHER" id="PTHR33823:SF2">
    <property type="entry name" value="RNA POLYMERASE-BINDING TRANSCRIPTION FACTOR DKSA"/>
    <property type="match status" value="1"/>
</dbReference>
<evidence type="ECO:0000256" key="3">
    <source>
        <dbReference type="ARBA" id="ARBA00022771"/>
    </source>
</evidence>
<evidence type="ECO:0000256" key="5">
    <source>
        <dbReference type="HAMAP-Rule" id="MF_00926"/>
    </source>
</evidence>
<reference evidence="10 11" key="1">
    <citation type="submission" date="2023-10" db="EMBL/GenBank/DDBJ databases">
        <title>Two novel species belonging to the OM43/NOR5 clade.</title>
        <authorList>
            <person name="Park M."/>
        </authorList>
    </citation>
    <scope>NUCLEOTIDE SEQUENCE [LARGE SCALE GENOMIC DNA]</scope>
    <source>
        <strain evidence="10 11">IMCC45268</strain>
    </source>
</reference>
<feature type="binding site" evidence="5">
    <location>
        <position position="168"/>
    </location>
    <ligand>
        <name>Zn(2+)</name>
        <dbReference type="ChEBI" id="CHEBI:29105"/>
    </ligand>
</feature>
<dbReference type="Pfam" id="PF21157">
    <property type="entry name" value="DksA_N"/>
    <property type="match status" value="1"/>
</dbReference>
<comment type="subunit">
    <text evidence="5">Interacts directly with the RNA polymerase.</text>
</comment>
<comment type="function">
    <text evidence="5">Transcription factor that acts by binding directly to the RNA polymerase (RNAP). Required for negative regulation of rRNA expression and positive regulation of several amino acid biosynthesis promoters. Also required for regulation of fis expression.</text>
</comment>
<evidence type="ECO:0000259" key="8">
    <source>
        <dbReference type="Pfam" id="PF01258"/>
    </source>
</evidence>
<keyword evidence="2 5" id="KW-0479">Metal-binding</keyword>
<accession>A0ABZ0IFV9</accession>
<dbReference type="SUPFAM" id="SSF109635">
    <property type="entry name" value="DnaK suppressor protein DksA, alpha-hairpin domain"/>
    <property type="match status" value="1"/>
</dbReference>
<keyword evidence="4 5" id="KW-0862">Zinc</keyword>
<feature type="domain" description="Zinc finger DksA/TraR C4-type" evidence="8">
    <location>
        <begin position="143"/>
        <end position="173"/>
    </location>
</feature>
<dbReference type="InterPro" id="IPR000962">
    <property type="entry name" value="Znf_DskA_TraR"/>
</dbReference>
<organism evidence="10 11">
    <name type="scientific">Congregibacter brevis</name>
    <dbReference type="NCBI Taxonomy" id="3081201"/>
    <lineage>
        <taxon>Bacteria</taxon>
        <taxon>Pseudomonadati</taxon>
        <taxon>Pseudomonadota</taxon>
        <taxon>Gammaproteobacteria</taxon>
        <taxon>Cellvibrionales</taxon>
        <taxon>Halieaceae</taxon>
        <taxon>Congregibacter</taxon>
    </lineage>
</organism>
<dbReference type="EMBL" id="CP136865">
    <property type="protein sequence ID" value="WOJ98065.1"/>
    <property type="molecule type" value="Genomic_DNA"/>
</dbReference>
<evidence type="ECO:0000256" key="1">
    <source>
        <dbReference type="ARBA" id="ARBA00022490"/>
    </source>
</evidence>
<keyword evidence="1 5" id="KW-0963">Cytoplasm</keyword>
<evidence type="ECO:0000256" key="4">
    <source>
        <dbReference type="ARBA" id="ARBA00022833"/>
    </source>
</evidence>
<dbReference type="InterPro" id="IPR037187">
    <property type="entry name" value="DnaK_N"/>
</dbReference>
<dbReference type="InterPro" id="IPR048489">
    <property type="entry name" value="DksA_N"/>
</dbReference>
<evidence type="ECO:0000313" key="10">
    <source>
        <dbReference type="EMBL" id="WOJ98065.1"/>
    </source>
</evidence>
<protein>
    <recommendedName>
        <fullName evidence="5">RNA polymerase-binding transcription factor DksA</fullName>
    </recommendedName>
</protein>
<evidence type="ECO:0000256" key="2">
    <source>
        <dbReference type="ARBA" id="ARBA00022723"/>
    </source>
</evidence>
<dbReference type="Pfam" id="PF01258">
    <property type="entry name" value="zf-dskA_traR"/>
    <property type="match status" value="1"/>
</dbReference>
<name>A0ABZ0IFV9_9GAMM</name>
<feature type="domain" description="DnaK suppressor protein DksA N-terminal" evidence="9">
    <location>
        <begin position="69"/>
        <end position="139"/>
    </location>
</feature>
<sequence length="184" mass="21059">MPTKAAPKATPKKKAAAPKKKVASKAKAAPAKKTATRSSARKKSSSGVEFRNFEPYKPKRGEEYMNEPQREHFKLILMRWKTELMEEVDRTVTHMKDEAANFPDPADRATQEEEFSLELRTRDRERKLIKKIDSTIERIEQDDYGFCDACGVEIGIKRLEARPTASLCIDCKTLDEIKERQELG</sequence>
<feature type="binding site" evidence="5">
    <location>
        <position position="147"/>
    </location>
    <ligand>
        <name>Zn(2+)</name>
        <dbReference type="ChEBI" id="CHEBI:29105"/>
    </ligand>
</feature>
<keyword evidence="3 5" id="KW-0863">Zinc-finger</keyword>
<dbReference type="RefSeq" id="WP_407329236.1">
    <property type="nucleotide sequence ID" value="NZ_CP136865.1"/>
</dbReference>
<evidence type="ECO:0000256" key="6">
    <source>
        <dbReference type="PROSITE-ProRule" id="PRU00510"/>
    </source>
</evidence>
<evidence type="ECO:0000256" key="7">
    <source>
        <dbReference type="SAM" id="MobiDB-lite"/>
    </source>
</evidence>
<dbReference type="Proteomes" id="UP001626549">
    <property type="component" value="Chromosome"/>
</dbReference>
<dbReference type="PROSITE" id="PS51128">
    <property type="entry name" value="ZF_DKSA_2"/>
    <property type="match status" value="1"/>
</dbReference>
<feature type="zinc finger region" description="dksA C4-type" evidence="6">
    <location>
        <begin position="147"/>
        <end position="171"/>
    </location>
</feature>
<feature type="compositionally biased region" description="Low complexity" evidence="7">
    <location>
        <begin position="25"/>
        <end position="38"/>
    </location>
</feature>
<dbReference type="HAMAP" id="MF_00926">
    <property type="entry name" value="DksA"/>
    <property type="match status" value="1"/>
</dbReference>
<comment type="similarity">
    <text evidence="5">Belongs to the DksA family.</text>
</comment>
<feature type="region of interest" description="Disordered" evidence="7">
    <location>
        <begin position="1"/>
        <end position="65"/>
    </location>
</feature>
<dbReference type="PANTHER" id="PTHR33823">
    <property type="entry name" value="RNA POLYMERASE-BINDING TRANSCRIPTION FACTOR DKSA-RELATED"/>
    <property type="match status" value="1"/>
</dbReference>
<feature type="binding site" evidence="5">
    <location>
        <position position="171"/>
    </location>
    <ligand>
        <name>Zn(2+)</name>
        <dbReference type="ChEBI" id="CHEBI:29105"/>
    </ligand>
</feature>
<feature type="binding site" evidence="5">
    <location>
        <position position="150"/>
    </location>
    <ligand>
        <name>Zn(2+)</name>
        <dbReference type="ChEBI" id="CHEBI:29105"/>
    </ligand>
</feature>
<comment type="subcellular location">
    <subcellularLocation>
        <location evidence="5">Cytoplasm</location>
    </subcellularLocation>
</comment>
<dbReference type="InterPro" id="IPR020458">
    <property type="entry name" value="Znf_DskA_TraR_CS"/>
</dbReference>
<dbReference type="PROSITE" id="PS01102">
    <property type="entry name" value="ZF_DKSA_1"/>
    <property type="match status" value="1"/>
</dbReference>
<dbReference type="SUPFAM" id="SSF57716">
    <property type="entry name" value="Glucocorticoid receptor-like (DNA-binding domain)"/>
    <property type="match status" value="1"/>
</dbReference>
<gene>
    <name evidence="5 10" type="primary">dksA</name>
    <name evidence="10" type="ORF">R0137_05680</name>
</gene>
<keyword evidence="11" id="KW-1185">Reference proteome</keyword>
<proteinExistence type="inferred from homology"/>
<feature type="compositionally biased region" description="Basic and acidic residues" evidence="7">
    <location>
        <begin position="51"/>
        <end position="65"/>
    </location>
</feature>
<evidence type="ECO:0000259" key="9">
    <source>
        <dbReference type="Pfam" id="PF21157"/>
    </source>
</evidence>
<dbReference type="Gene3D" id="1.20.120.910">
    <property type="entry name" value="DksA, coiled-coil domain"/>
    <property type="match status" value="1"/>
</dbReference>
<feature type="compositionally biased region" description="Basic residues" evidence="7">
    <location>
        <begin position="10"/>
        <end position="24"/>
    </location>
</feature>
<dbReference type="NCBIfam" id="TIGR02420">
    <property type="entry name" value="dksA"/>
    <property type="match status" value="1"/>
</dbReference>
<evidence type="ECO:0000313" key="11">
    <source>
        <dbReference type="Proteomes" id="UP001626549"/>
    </source>
</evidence>